<dbReference type="Pfam" id="PF00270">
    <property type="entry name" value="DEAD"/>
    <property type="match status" value="1"/>
</dbReference>
<dbReference type="InterPro" id="IPR014001">
    <property type="entry name" value="Helicase_ATP-bd"/>
</dbReference>
<dbReference type="Gene3D" id="3.40.50.300">
    <property type="entry name" value="P-loop containing nucleotide triphosphate hydrolases"/>
    <property type="match status" value="2"/>
</dbReference>
<evidence type="ECO:0000256" key="3">
    <source>
        <dbReference type="ARBA" id="ARBA00022801"/>
    </source>
</evidence>
<dbReference type="InterPro" id="IPR001650">
    <property type="entry name" value="Helicase_C-like"/>
</dbReference>
<protein>
    <recommendedName>
        <fullName evidence="1">RNA helicase</fullName>
        <ecNumber evidence="1">3.6.4.13</ecNumber>
    </recommendedName>
</protein>
<evidence type="ECO:0000259" key="7">
    <source>
        <dbReference type="PROSITE" id="PS51194"/>
    </source>
</evidence>
<keyword evidence="4" id="KW-0347">Helicase</keyword>
<reference evidence="8 9" key="1">
    <citation type="submission" date="2024-04" db="EMBL/GenBank/DDBJ databases">
        <title>genome sequences of Mucor flavus KT1a and Helicostylum pulchrum KT1b strains isolation_sourced from the surface of a dry-aged beef.</title>
        <authorList>
            <person name="Toyotome T."/>
            <person name="Hosono M."/>
            <person name="Torimaru M."/>
            <person name="Fukuda K."/>
            <person name="Mikami N."/>
        </authorList>
    </citation>
    <scope>NUCLEOTIDE SEQUENCE [LARGE SCALE GENOMIC DNA]</scope>
    <source>
        <strain evidence="8 9">KT1b</strain>
    </source>
</reference>
<evidence type="ECO:0000313" key="9">
    <source>
        <dbReference type="Proteomes" id="UP001476247"/>
    </source>
</evidence>
<proteinExistence type="predicted"/>
<keyword evidence="5" id="KW-0067">ATP-binding</keyword>
<evidence type="ECO:0000256" key="2">
    <source>
        <dbReference type="ARBA" id="ARBA00022741"/>
    </source>
</evidence>
<keyword evidence="2" id="KW-0547">Nucleotide-binding</keyword>
<evidence type="ECO:0000256" key="4">
    <source>
        <dbReference type="ARBA" id="ARBA00022806"/>
    </source>
</evidence>
<dbReference type="SMART" id="SM00490">
    <property type="entry name" value="HELICc"/>
    <property type="match status" value="1"/>
</dbReference>
<dbReference type="EMBL" id="BAABUJ010000006">
    <property type="protein sequence ID" value="GAA5796607.1"/>
    <property type="molecule type" value="Genomic_DNA"/>
</dbReference>
<evidence type="ECO:0000256" key="5">
    <source>
        <dbReference type="ARBA" id="ARBA00022840"/>
    </source>
</evidence>
<gene>
    <name evidence="8" type="ORF">HPULCUR_001980</name>
</gene>
<organism evidence="8 9">
    <name type="scientific">Helicostylum pulchrum</name>
    <dbReference type="NCBI Taxonomy" id="562976"/>
    <lineage>
        <taxon>Eukaryota</taxon>
        <taxon>Fungi</taxon>
        <taxon>Fungi incertae sedis</taxon>
        <taxon>Mucoromycota</taxon>
        <taxon>Mucoromycotina</taxon>
        <taxon>Mucoromycetes</taxon>
        <taxon>Mucorales</taxon>
        <taxon>Mucorineae</taxon>
        <taxon>Mucoraceae</taxon>
        <taxon>Helicostylum</taxon>
    </lineage>
</organism>
<evidence type="ECO:0000259" key="6">
    <source>
        <dbReference type="PROSITE" id="PS51192"/>
    </source>
</evidence>
<name>A0ABP9XPC3_9FUNG</name>
<dbReference type="SUPFAM" id="SSF52540">
    <property type="entry name" value="P-loop containing nucleoside triphosphate hydrolases"/>
    <property type="match status" value="1"/>
</dbReference>
<comment type="caution">
    <text evidence="8">The sequence shown here is derived from an EMBL/GenBank/DDBJ whole genome shotgun (WGS) entry which is preliminary data.</text>
</comment>
<evidence type="ECO:0000313" key="8">
    <source>
        <dbReference type="EMBL" id="GAA5796607.1"/>
    </source>
</evidence>
<dbReference type="InterPro" id="IPR011545">
    <property type="entry name" value="DEAD/DEAH_box_helicase_dom"/>
</dbReference>
<accession>A0ABP9XPC3</accession>
<dbReference type="PROSITE" id="PS51192">
    <property type="entry name" value="HELICASE_ATP_BIND_1"/>
    <property type="match status" value="1"/>
</dbReference>
<dbReference type="EC" id="3.6.4.13" evidence="1"/>
<dbReference type="PANTHER" id="PTHR47958">
    <property type="entry name" value="ATP-DEPENDENT RNA HELICASE DBP3"/>
    <property type="match status" value="1"/>
</dbReference>
<feature type="domain" description="Helicase ATP-binding" evidence="6">
    <location>
        <begin position="132"/>
        <end position="222"/>
    </location>
</feature>
<dbReference type="InterPro" id="IPR027417">
    <property type="entry name" value="P-loop_NTPase"/>
</dbReference>
<dbReference type="Proteomes" id="UP001476247">
    <property type="component" value="Unassembled WGS sequence"/>
</dbReference>
<evidence type="ECO:0000256" key="1">
    <source>
        <dbReference type="ARBA" id="ARBA00012552"/>
    </source>
</evidence>
<feature type="domain" description="Helicase C-terminal" evidence="7">
    <location>
        <begin position="250"/>
        <end position="398"/>
    </location>
</feature>
<dbReference type="Pfam" id="PF00271">
    <property type="entry name" value="Helicase_C"/>
    <property type="match status" value="1"/>
</dbReference>
<dbReference type="PROSITE" id="PS51194">
    <property type="entry name" value="HELICASE_CTER"/>
    <property type="match status" value="1"/>
</dbReference>
<keyword evidence="9" id="KW-1185">Reference proteome</keyword>
<keyword evidence="3" id="KW-0378">Hydrolase</keyword>
<sequence length="402" mass="45710">MPNDTTRCDIDIKLNEAGKHAIYLSDLCGSLPHFYFTTQQSPANAPMQVNFSSVQPSHTDSQILKKMTMILPFNDYLLQGMYRMGYIDPSIIQEITIPLILADPSIQILYKHLPITSTMIDAATEPLSPHSKQLIDYHIIVGTPANILKSLQQKCQKINVNHLKILILDEADSMLDHENFCGQSISIRKLIPANPQILLFSTTFPLKVRTFACKFVPFPSEINLRVEGLSLASHGHYYTECVHEKQRYEAIYSILNTLKAQQSIIFCQKQKPANDITKELKKLGHSTELVCLRMTQEEHVKVINEFTSGKFKVLVTTNLLSRAIDTSKAALVINYDLPLDKYGYNPDPDVYFDRVSCIVKFGHTGISITLGHLSYIKYLEDHFKIKMKRVSIEDEDTFNQLI</sequence>